<dbReference type="VEuPathDB" id="VectorBase:AFAF014624"/>
<dbReference type="EnsemblMetazoa" id="AFAF014624-RA">
    <property type="protein sequence ID" value="AFAF014624-PA"/>
    <property type="gene ID" value="AFAF014624"/>
</dbReference>
<evidence type="ECO:0000256" key="1">
    <source>
        <dbReference type="ARBA" id="ARBA00005964"/>
    </source>
</evidence>
<dbReference type="InterPro" id="IPR029058">
    <property type="entry name" value="AB_hydrolase_fold"/>
</dbReference>
<evidence type="ECO:0000313" key="8">
    <source>
        <dbReference type="Proteomes" id="UP000075886"/>
    </source>
</evidence>
<feature type="compositionally biased region" description="Polar residues" evidence="4">
    <location>
        <begin position="993"/>
        <end position="1022"/>
    </location>
</feature>
<feature type="compositionally biased region" description="Basic and acidic residues" evidence="4">
    <location>
        <begin position="18"/>
        <end position="28"/>
    </location>
</feature>
<evidence type="ECO:0000259" key="6">
    <source>
        <dbReference type="Pfam" id="PF00135"/>
    </source>
</evidence>
<dbReference type="PANTHER" id="PTHR43903">
    <property type="entry name" value="NEUROLIGIN"/>
    <property type="match status" value="1"/>
</dbReference>
<feature type="compositionally biased region" description="Low complexity" evidence="4">
    <location>
        <begin position="1157"/>
        <end position="1170"/>
    </location>
</feature>
<dbReference type="InterPro" id="IPR051093">
    <property type="entry name" value="Neuroligin/BSAL"/>
</dbReference>
<feature type="compositionally biased region" description="Basic residues" evidence="4">
    <location>
        <begin position="1115"/>
        <end position="1125"/>
    </location>
</feature>
<feature type="compositionally biased region" description="Polar residues" evidence="4">
    <location>
        <begin position="1186"/>
        <end position="1197"/>
    </location>
</feature>
<dbReference type="STRING" id="69004.A0A182QQ43"/>
<name>A0A182QQ43_9DIPT</name>
<dbReference type="Proteomes" id="UP000075886">
    <property type="component" value="Unassembled WGS sequence"/>
</dbReference>
<evidence type="ECO:0000256" key="5">
    <source>
        <dbReference type="SAM" id="Phobius"/>
    </source>
</evidence>
<keyword evidence="5" id="KW-0472">Membrane</keyword>
<dbReference type="Pfam" id="PF00135">
    <property type="entry name" value="COesterase"/>
    <property type="match status" value="1"/>
</dbReference>
<dbReference type="PROSITE" id="PS00941">
    <property type="entry name" value="CARBOXYLESTERASE_B_2"/>
    <property type="match status" value="1"/>
</dbReference>
<feature type="compositionally biased region" description="Basic residues" evidence="4">
    <location>
        <begin position="1171"/>
        <end position="1185"/>
    </location>
</feature>
<dbReference type="SUPFAM" id="SSF53474">
    <property type="entry name" value="alpha/beta-Hydrolases"/>
    <property type="match status" value="1"/>
</dbReference>
<feature type="region of interest" description="Disordered" evidence="4">
    <location>
        <begin position="786"/>
        <end position="831"/>
    </location>
</feature>
<keyword evidence="8" id="KW-1185">Reference proteome</keyword>
<evidence type="ECO:0000313" key="7">
    <source>
        <dbReference type="EnsemblMetazoa" id="AFAF014624-PA"/>
    </source>
</evidence>
<reference evidence="7" key="2">
    <citation type="submission" date="2020-05" db="UniProtKB">
        <authorList>
            <consortium name="EnsemblMetazoa"/>
        </authorList>
    </citation>
    <scope>IDENTIFICATION</scope>
    <source>
        <strain evidence="7">FAR1</strain>
    </source>
</reference>
<dbReference type="InterPro" id="IPR019819">
    <property type="entry name" value="Carboxylesterase_B_CS"/>
</dbReference>
<feature type="compositionally biased region" description="Low complexity" evidence="4">
    <location>
        <begin position="902"/>
        <end position="928"/>
    </location>
</feature>
<feature type="domain" description="Carboxylesterase type B" evidence="6">
    <location>
        <begin position="167"/>
        <end position="730"/>
    </location>
</feature>
<feature type="compositionally biased region" description="Gly residues" evidence="4">
    <location>
        <begin position="809"/>
        <end position="821"/>
    </location>
</feature>
<keyword evidence="5" id="KW-0812">Transmembrane</keyword>
<evidence type="ECO:0000256" key="2">
    <source>
        <dbReference type="ARBA" id="ARBA00022729"/>
    </source>
</evidence>
<keyword evidence="5" id="KW-1133">Transmembrane helix</keyword>
<feature type="compositionally biased region" description="Polar residues" evidence="4">
    <location>
        <begin position="953"/>
        <end position="962"/>
    </location>
</feature>
<comment type="similarity">
    <text evidence="1">Belongs to the type-B carboxylesterase/lipase family.</text>
</comment>
<keyword evidence="2" id="KW-0732">Signal</keyword>
<dbReference type="FunFam" id="3.40.50.1820:FF:000138">
    <property type="entry name" value="Neuroligin-1-like Protein"/>
    <property type="match status" value="1"/>
</dbReference>
<dbReference type="Gene3D" id="3.40.50.1820">
    <property type="entry name" value="alpha/beta hydrolase"/>
    <property type="match status" value="1"/>
</dbReference>
<dbReference type="EMBL" id="AXCN02001089">
    <property type="status" value="NOT_ANNOTATED_CDS"/>
    <property type="molecule type" value="Genomic_DNA"/>
</dbReference>
<proteinExistence type="inferred from homology"/>
<sequence length="1220" mass="132523">MESLPRERPLDGIGLPHNEAHGKDRKDLPVTVDGQEPTINPHVERGTCSFPKQAGRKRAVCFVCVEWPILTRGTGNVPPPRIPHCTMQAHDGPKRFIRHDHDRRRQRLGQAEPEPEVSSRATFCPAFVPQTRLTPAARTTLPVWVLWVLCCCSFAVLPVRAGPRYSSRIVDTKSGAIRGVILELNSRHLEPVEVFKAVPYATPPIGSLRFEPPKKLPPWKGTKLADTFGAVCPQSFPDISNRTAALLSMPKGRYQHLRRLLPLLANQSEDCLTLNIYVPGSGSRGLEAPYAIFFYIHGEAYDWGSGNPYDGSVLASYGHVIVVTVNFRLGILGFLKTRASLSPGSGGNLGLMDIILALHWVRDNIASFGGDPKRINIVGHDTGASLANLVLISKAGKGLVQRAILLSGSALSPWALIPDPDAVRLEVSQQMACHLVPGRNGRKPSTDDITDCLRDKPIEALMGVRLGNVRFMPSWGPFLPLEDSLDPEFAMEHSGEGFITSELMLGMTTTESYNDFSASDIQYGLEEDQRNRLLRTYIRNAFTFHLNEIFSAVRNEYTDWDKPIQHPINIRDSTMEALSDGHTVAPIIKVAYLHARRGAKTYMFHFGYQSKESEYPQRLGSVRGEDLPYIFGLPLVQGGPVFAQNYSRQDMGVNEAVLNFVTNFCKTGDPNEAGHQQAQPLHPDYGTAKERTRFRLITWETYETTTQQYLSIATKPKMRSHYRGHKMALWLNLIPQLHRPGDPEVSMRHHHFREREPHYYAGSVRAESFSRPRSLYQNGVINDAQESRQESFGTECTPDPTMGEVLQEGPGGVGGSGGPGGDSLSNVLSEEEEEELLEKLANRHYYSYTAALGVTVGVGCLLLLLNMLIFAGIYYQRDRTKRKSASTSQSSGGGGGGGSGITSGTSASLSGSNGTPDESEIPLTSIPSIPSPVKPKSSNELPPSYATLPKRAGNSTTTSSNVHQQQHHHHLHQHHLPGAAASGTKETKLGSPPTVSTQIRSGSATLGRTGTGSFYDSSTHNRQQQYSAQQQIISPHGSNAGHTAVTITPAATVSHHQTLPRATKAPLPPTRSTACSSSGSNGGASSSSSSTATTSTIVPLTSILVNSTNSNNNNSHHHHHHHHQHYQQAGCGELATLPPHNASNSSNSSVITVDLVSSTTASGTGSPSTAHQHHHHHHHHGHHHTNGSGTSAGNPSVGQAAGAGSTATLKKRVQIQEVTV</sequence>
<keyword evidence="3" id="KW-0325">Glycoprotein</keyword>
<feature type="transmembrane region" description="Helical" evidence="5">
    <location>
        <begin position="845"/>
        <end position="875"/>
    </location>
</feature>
<evidence type="ECO:0000256" key="3">
    <source>
        <dbReference type="ARBA" id="ARBA00023180"/>
    </source>
</evidence>
<evidence type="ECO:0000256" key="4">
    <source>
        <dbReference type="SAM" id="MobiDB-lite"/>
    </source>
</evidence>
<feature type="region of interest" description="Disordered" evidence="4">
    <location>
        <begin position="1"/>
        <end position="30"/>
    </location>
</feature>
<dbReference type="InterPro" id="IPR002018">
    <property type="entry name" value="CarbesteraseB"/>
</dbReference>
<feature type="compositionally biased region" description="Gly residues" evidence="4">
    <location>
        <begin position="891"/>
        <end position="901"/>
    </location>
</feature>
<feature type="region of interest" description="Disordered" evidence="4">
    <location>
        <begin position="1052"/>
        <end position="1093"/>
    </location>
</feature>
<dbReference type="AlphaFoldDB" id="A0A182QQ43"/>
<feature type="compositionally biased region" description="Low complexity" evidence="4">
    <location>
        <begin position="1072"/>
        <end position="1093"/>
    </location>
</feature>
<feature type="compositionally biased region" description="Basic and acidic residues" evidence="4">
    <location>
        <begin position="1"/>
        <end position="10"/>
    </location>
</feature>
<organism evidence="7 8">
    <name type="scientific">Anopheles farauti</name>
    <dbReference type="NCBI Taxonomy" id="69004"/>
    <lineage>
        <taxon>Eukaryota</taxon>
        <taxon>Metazoa</taxon>
        <taxon>Ecdysozoa</taxon>
        <taxon>Arthropoda</taxon>
        <taxon>Hexapoda</taxon>
        <taxon>Insecta</taxon>
        <taxon>Pterygota</taxon>
        <taxon>Neoptera</taxon>
        <taxon>Endopterygota</taxon>
        <taxon>Diptera</taxon>
        <taxon>Nematocera</taxon>
        <taxon>Culicoidea</taxon>
        <taxon>Culicidae</taxon>
        <taxon>Anophelinae</taxon>
        <taxon>Anopheles</taxon>
    </lineage>
</organism>
<feature type="region of interest" description="Disordered" evidence="4">
    <location>
        <begin position="880"/>
        <end position="1030"/>
    </location>
</feature>
<reference evidence="8" key="1">
    <citation type="submission" date="2014-01" db="EMBL/GenBank/DDBJ databases">
        <title>The Genome Sequence of Anopheles farauti FAR1 (V2).</title>
        <authorList>
            <consortium name="The Broad Institute Genomics Platform"/>
            <person name="Neafsey D.E."/>
            <person name="Besansky N."/>
            <person name="Howell P."/>
            <person name="Walton C."/>
            <person name="Young S.K."/>
            <person name="Zeng Q."/>
            <person name="Gargeya S."/>
            <person name="Fitzgerald M."/>
            <person name="Haas B."/>
            <person name="Abouelleil A."/>
            <person name="Allen A.W."/>
            <person name="Alvarado L."/>
            <person name="Arachchi H.M."/>
            <person name="Berlin A.M."/>
            <person name="Chapman S.B."/>
            <person name="Gainer-Dewar J."/>
            <person name="Goldberg J."/>
            <person name="Griggs A."/>
            <person name="Gujja S."/>
            <person name="Hansen M."/>
            <person name="Howarth C."/>
            <person name="Imamovic A."/>
            <person name="Ireland A."/>
            <person name="Larimer J."/>
            <person name="McCowan C."/>
            <person name="Murphy C."/>
            <person name="Pearson M."/>
            <person name="Poon T.W."/>
            <person name="Priest M."/>
            <person name="Roberts A."/>
            <person name="Saif S."/>
            <person name="Shea T."/>
            <person name="Sisk P."/>
            <person name="Sykes S."/>
            <person name="Wortman J."/>
            <person name="Nusbaum C."/>
            <person name="Birren B."/>
        </authorList>
    </citation>
    <scope>NUCLEOTIDE SEQUENCE [LARGE SCALE GENOMIC DNA]</scope>
    <source>
        <strain evidence="8">FAR1</strain>
    </source>
</reference>
<feature type="compositionally biased region" description="Basic residues" evidence="4">
    <location>
        <begin position="965"/>
        <end position="975"/>
    </location>
</feature>
<accession>A0A182QQ43</accession>
<protein>
    <recommendedName>
        <fullName evidence="6">Carboxylesterase type B domain-containing protein</fullName>
    </recommendedName>
</protein>
<feature type="region of interest" description="Disordered" evidence="4">
    <location>
        <begin position="1105"/>
        <end position="1220"/>
    </location>
</feature>